<keyword evidence="2" id="KW-0507">mRNA processing</keyword>
<dbReference type="Proteomes" id="UP000683360">
    <property type="component" value="Unassembled WGS sequence"/>
</dbReference>
<dbReference type="SUPFAM" id="SSF47676">
    <property type="entry name" value="Conserved domain common to transcription factors TFIIS, elongin A, CRSP70"/>
    <property type="match status" value="1"/>
</dbReference>
<dbReference type="PANTHER" id="PTHR46010:SF1">
    <property type="entry name" value="PROTEIN IWS1 HOMOLOG"/>
    <property type="match status" value="1"/>
</dbReference>
<keyword evidence="7 9" id="KW-0539">Nucleus</keyword>
<evidence type="ECO:0000256" key="3">
    <source>
        <dbReference type="ARBA" id="ARBA00022816"/>
    </source>
</evidence>
<protein>
    <submittedName>
        <fullName evidence="12">SPN1</fullName>
    </submittedName>
</protein>
<keyword evidence="4" id="KW-0805">Transcription regulation</keyword>
<comment type="similarity">
    <text evidence="8">Belongs to the IWS1 family.</text>
</comment>
<keyword evidence="3" id="KW-0509">mRNA transport</keyword>
<feature type="compositionally biased region" description="Low complexity" evidence="10">
    <location>
        <begin position="146"/>
        <end position="178"/>
    </location>
</feature>
<dbReference type="InterPro" id="IPR035441">
    <property type="entry name" value="TFIIS/LEDGF_dom_sf"/>
</dbReference>
<feature type="compositionally biased region" description="Low complexity" evidence="10">
    <location>
        <begin position="230"/>
        <end position="297"/>
    </location>
</feature>
<accession>A0A8S3QBD8</accession>
<dbReference type="PANTHER" id="PTHR46010">
    <property type="entry name" value="PROTEIN IWS1 HOMOLOG"/>
    <property type="match status" value="1"/>
</dbReference>
<dbReference type="PROSITE" id="PS51319">
    <property type="entry name" value="TFIIS_N"/>
    <property type="match status" value="1"/>
</dbReference>
<evidence type="ECO:0000256" key="8">
    <source>
        <dbReference type="ARBA" id="ARBA00037992"/>
    </source>
</evidence>
<keyword evidence="5" id="KW-0804">Transcription</keyword>
<feature type="compositionally biased region" description="Acidic residues" evidence="10">
    <location>
        <begin position="387"/>
        <end position="402"/>
    </location>
</feature>
<evidence type="ECO:0000259" key="11">
    <source>
        <dbReference type="PROSITE" id="PS51319"/>
    </source>
</evidence>
<evidence type="ECO:0000256" key="5">
    <source>
        <dbReference type="ARBA" id="ARBA00023163"/>
    </source>
</evidence>
<dbReference type="EMBL" id="CAJPWZ010000358">
    <property type="protein sequence ID" value="CAG2191267.1"/>
    <property type="molecule type" value="Genomic_DNA"/>
</dbReference>
<evidence type="ECO:0000256" key="10">
    <source>
        <dbReference type="SAM" id="MobiDB-lite"/>
    </source>
</evidence>
<dbReference type="InterPro" id="IPR051037">
    <property type="entry name" value="RNAPII_TF_IWS1"/>
</dbReference>
<evidence type="ECO:0000313" key="12">
    <source>
        <dbReference type="EMBL" id="CAG2191267.1"/>
    </source>
</evidence>
<feature type="domain" description="TFIIS N-terminal" evidence="11">
    <location>
        <begin position="548"/>
        <end position="626"/>
    </location>
</feature>
<dbReference type="Gene3D" id="1.20.930.10">
    <property type="entry name" value="Conserved domain common to transcription factors TFIIS, elongin A, CRSP70"/>
    <property type="match status" value="1"/>
</dbReference>
<dbReference type="FunFam" id="1.20.930.10:FF:000001">
    <property type="entry name" value="IWS1, SUPT6H interacting protein"/>
    <property type="match status" value="1"/>
</dbReference>
<evidence type="ECO:0000256" key="2">
    <source>
        <dbReference type="ARBA" id="ARBA00022664"/>
    </source>
</evidence>
<gene>
    <name evidence="12" type="ORF">MEDL_6503</name>
</gene>
<keyword evidence="6" id="KW-0508">mRNA splicing</keyword>
<sequence length="752" mass="82371">MDVVTSPRSGGSTPVQDEDGRATPVMDEMEGEDEGGCTPVQDEGRLTPVQDEPPTYDMRASPQDAEMESDNETDRGGGGILGNNDDEYVSDGGEVEREEVEPQSPNSGPASPDQSPPRSPDVSMSPMGSPRSPPRSPGSPVMDENGPQSPVGSPAGSGSPRSMRSGSAPASPVGSPRSVHSESQKSRSRSRSRSGSPVRSRSGSPVRSRSGSPVRSRSGSPRSRSRSPARSRSGSPRSRSASPVKSRSGSPRSRSGSPARSRSGSPRSRSGSQVRSRSGSPRSRSASPARSRSGSPRSRSRSPARSRSGSPVRSRSGSPARSRSGSRNRSRSGSPARSRSASPAGSGQGSDSEDEVKTKKKKGSDDEDESDKESEVGELIANIFGSSDEEEEFEGFDEDDIEAANKKKEKKKSTAIVSDDENDEGMATGKDDGQVLPELSDDENEEALRQQARDQEDFVSDFDLMIERKKAEQRKQKGRKKNEGDLINDNDDLIADMICKMKEAAEGDRELNRAKKPAIKKLKFLLSVTSQLRKADLQEAFLDQGILNAMTEWLAPLPDKSLPHLQIRENFLKVLQEFPIINQDSLKSSGIGKAVMYLYKHPRETKENRERCGKLINEWSRPIFSLTANHKSMSKEEREERDYAHLPKRRRISAEGMTPRRDIDKVLAGEDQSVRPGEKGFVMRARVPMPSNKDYVVRPKWASEYEMEQHKSRGKKDISRYEKHVRAFADKKKHGKAQRAVGISVEGRNMAL</sequence>
<dbReference type="OrthoDB" id="21124at2759"/>
<keyword evidence="13" id="KW-1185">Reference proteome</keyword>
<dbReference type="GO" id="GO:0016973">
    <property type="term" value="P:poly(A)+ mRNA export from nucleus"/>
    <property type="evidence" value="ECO:0007669"/>
    <property type="project" value="TreeGrafter"/>
</dbReference>
<organism evidence="12 13">
    <name type="scientific">Mytilus edulis</name>
    <name type="common">Blue mussel</name>
    <dbReference type="NCBI Taxonomy" id="6550"/>
    <lineage>
        <taxon>Eukaryota</taxon>
        <taxon>Metazoa</taxon>
        <taxon>Spiralia</taxon>
        <taxon>Lophotrochozoa</taxon>
        <taxon>Mollusca</taxon>
        <taxon>Bivalvia</taxon>
        <taxon>Autobranchia</taxon>
        <taxon>Pteriomorphia</taxon>
        <taxon>Mytilida</taxon>
        <taxon>Mytiloidea</taxon>
        <taxon>Mytilidae</taxon>
        <taxon>Mytilinae</taxon>
        <taxon>Mytilus</taxon>
    </lineage>
</organism>
<evidence type="ECO:0000256" key="9">
    <source>
        <dbReference type="PROSITE-ProRule" id="PRU00649"/>
    </source>
</evidence>
<keyword evidence="1" id="KW-0813">Transport</keyword>
<evidence type="ECO:0000313" key="13">
    <source>
        <dbReference type="Proteomes" id="UP000683360"/>
    </source>
</evidence>
<feature type="region of interest" description="Disordered" evidence="10">
    <location>
        <begin position="1"/>
        <end position="454"/>
    </location>
</feature>
<evidence type="ECO:0000256" key="7">
    <source>
        <dbReference type="ARBA" id="ARBA00023242"/>
    </source>
</evidence>
<evidence type="ECO:0000256" key="1">
    <source>
        <dbReference type="ARBA" id="ARBA00022448"/>
    </source>
</evidence>
<dbReference type="Pfam" id="PF08711">
    <property type="entry name" value="Med26"/>
    <property type="match status" value="1"/>
</dbReference>
<comment type="subcellular location">
    <subcellularLocation>
        <location evidence="9">Nucleus</location>
    </subcellularLocation>
</comment>
<dbReference type="GO" id="GO:0006397">
    <property type="term" value="P:mRNA processing"/>
    <property type="evidence" value="ECO:0007669"/>
    <property type="project" value="UniProtKB-KW"/>
</dbReference>
<feature type="compositionally biased region" description="Low complexity" evidence="10">
    <location>
        <begin position="331"/>
        <end position="345"/>
    </location>
</feature>
<dbReference type="GO" id="GO:0005634">
    <property type="term" value="C:nucleus"/>
    <property type="evidence" value="ECO:0007669"/>
    <property type="project" value="UniProtKB-SubCell"/>
</dbReference>
<dbReference type="GO" id="GO:0008380">
    <property type="term" value="P:RNA splicing"/>
    <property type="evidence" value="ECO:0007669"/>
    <property type="project" value="UniProtKB-KW"/>
</dbReference>
<feature type="compositionally biased region" description="Low complexity" evidence="10">
    <location>
        <begin position="193"/>
        <end position="222"/>
    </location>
</feature>
<evidence type="ECO:0000256" key="4">
    <source>
        <dbReference type="ARBA" id="ARBA00023015"/>
    </source>
</evidence>
<comment type="caution">
    <text evidence="12">The sequence shown here is derived from an EMBL/GenBank/DDBJ whole genome shotgun (WGS) entry which is preliminary data.</text>
</comment>
<dbReference type="AlphaFoldDB" id="A0A8S3QBD8"/>
<feature type="compositionally biased region" description="Polar residues" evidence="10">
    <location>
        <begin position="103"/>
        <end position="113"/>
    </location>
</feature>
<feature type="compositionally biased region" description="Low complexity" evidence="10">
    <location>
        <begin position="305"/>
        <end position="323"/>
    </location>
</feature>
<proteinExistence type="inferred from homology"/>
<reference evidence="12" key="1">
    <citation type="submission" date="2021-03" db="EMBL/GenBank/DDBJ databases">
        <authorList>
            <person name="Bekaert M."/>
        </authorList>
    </citation>
    <scope>NUCLEOTIDE SEQUENCE</scope>
</reference>
<feature type="compositionally biased region" description="Polar residues" evidence="10">
    <location>
        <begin position="1"/>
        <end position="15"/>
    </location>
</feature>
<evidence type="ECO:0000256" key="6">
    <source>
        <dbReference type="ARBA" id="ARBA00023187"/>
    </source>
</evidence>
<dbReference type="InterPro" id="IPR017923">
    <property type="entry name" value="TFIIS_N"/>
</dbReference>
<name>A0A8S3QBD8_MYTED</name>